<evidence type="ECO:0008006" key="7">
    <source>
        <dbReference type="Google" id="ProtNLM"/>
    </source>
</evidence>
<keyword evidence="6" id="KW-1185">Reference proteome</keyword>
<gene>
    <name evidence="5" type="ORF">AWC08_12260</name>
</gene>
<sequence length="239" mass="25717">MADEDRGEGDRRRRQDVERGVRAMTTLSERTEDAITETSDSIDEGDTTEQVSEIDDIDDIDDVEDVEEPGAPAPAKKPIAWSRVLAYGVLPGLALLLAVAAGYFKWIAFSGTEVAQARSESMRVASEDAVALLSYTPDTAEKQLTAARDRLTGDFKDAYTALTRQVVIPGAKEKRIAAVAKVNAAASVSATATHAVVLLFVDQTVTIGDGGTPTDTQPVIRVTLEKVDGRWLVSHFDPV</sequence>
<proteinExistence type="predicted"/>
<dbReference type="PANTHER" id="PTHR37042:SF4">
    <property type="entry name" value="OUTER MEMBRANE PROTEIN RV1973"/>
    <property type="match status" value="1"/>
</dbReference>
<dbReference type="EMBL" id="LQOY01000012">
    <property type="protein sequence ID" value="ORV96521.1"/>
    <property type="molecule type" value="Genomic_DNA"/>
</dbReference>
<evidence type="ECO:0000256" key="2">
    <source>
        <dbReference type="ARBA" id="ARBA00023136"/>
    </source>
</evidence>
<comment type="subcellular location">
    <subcellularLocation>
        <location evidence="1">Membrane</location>
    </subcellularLocation>
</comment>
<protein>
    <recommendedName>
        <fullName evidence="7">Mce associated membrane protein</fullName>
    </recommendedName>
</protein>
<feature type="compositionally biased region" description="Acidic residues" evidence="3">
    <location>
        <begin position="40"/>
        <end position="68"/>
    </location>
</feature>
<feature type="transmembrane region" description="Helical" evidence="4">
    <location>
        <begin position="84"/>
        <end position="104"/>
    </location>
</feature>
<keyword evidence="2 4" id="KW-0472">Membrane</keyword>
<reference evidence="5 6" key="1">
    <citation type="submission" date="2016-01" db="EMBL/GenBank/DDBJ databases">
        <title>The new phylogeny of the genus Mycobacterium.</title>
        <authorList>
            <person name="Tarcisio F."/>
            <person name="Conor M."/>
            <person name="Antonella G."/>
            <person name="Elisabetta G."/>
            <person name="Giulia F.S."/>
            <person name="Sara T."/>
            <person name="Anna F."/>
            <person name="Clotilde B."/>
            <person name="Roberto B."/>
            <person name="Veronica D.S."/>
            <person name="Fabio R."/>
            <person name="Monica P."/>
            <person name="Olivier J."/>
            <person name="Enrico T."/>
            <person name="Nicola S."/>
        </authorList>
    </citation>
    <scope>NUCLEOTIDE SEQUENCE [LARGE SCALE GENOMIC DNA]</scope>
    <source>
        <strain evidence="5 6">DSM 44160</strain>
    </source>
</reference>
<organism evidence="5 6">
    <name type="scientific">Mycobacterium gordonae</name>
    <dbReference type="NCBI Taxonomy" id="1778"/>
    <lineage>
        <taxon>Bacteria</taxon>
        <taxon>Bacillati</taxon>
        <taxon>Actinomycetota</taxon>
        <taxon>Actinomycetes</taxon>
        <taxon>Mycobacteriales</taxon>
        <taxon>Mycobacteriaceae</taxon>
        <taxon>Mycobacterium</taxon>
    </lineage>
</organism>
<feature type="region of interest" description="Disordered" evidence="3">
    <location>
        <begin position="1"/>
        <end position="75"/>
    </location>
</feature>
<comment type="caution">
    <text evidence="5">The sequence shown here is derived from an EMBL/GenBank/DDBJ whole genome shotgun (WGS) entry which is preliminary data.</text>
</comment>
<dbReference type="AlphaFoldDB" id="A0A1X1XC80"/>
<keyword evidence="4" id="KW-1133">Transmembrane helix</keyword>
<evidence type="ECO:0000256" key="1">
    <source>
        <dbReference type="ARBA" id="ARBA00004370"/>
    </source>
</evidence>
<evidence type="ECO:0000313" key="6">
    <source>
        <dbReference type="Proteomes" id="UP000193928"/>
    </source>
</evidence>
<dbReference type="PANTHER" id="PTHR37042">
    <property type="entry name" value="OUTER MEMBRANE PROTEIN RV1973"/>
    <property type="match status" value="1"/>
</dbReference>
<evidence type="ECO:0000313" key="5">
    <source>
        <dbReference type="EMBL" id="ORV96521.1"/>
    </source>
</evidence>
<keyword evidence="4" id="KW-0812">Transmembrane</keyword>
<feature type="compositionally biased region" description="Basic and acidic residues" evidence="3">
    <location>
        <begin position="8"/>
        <end position="21"/>
    </location>
</feature>
<dbReference type="GO" id="GO:0016020">
    <property type="term" value="C:membrane"/>
    <property type="evidence" value="ECO:0007669"/>
    <property type="project" value="UniProtKB-SubCell"/>
</dbReference>
<evidence type="ECO:0000256" key="4">
    <source>
        <dbReference type="SAM" id="Phobius"/>
    </source>
</evidence>
<accession>A0A1X1XC80</accession>
<dbReference type="Proteomes" id="UP000193928">
    <property type="component" value="Unassembled WGS sequence"/>
</dbReference>
<name>A0A1X1XC80_MYCGO</name>
<evidence type="ECO:0000256" key="3">
    <source>
        <dbReference type="SAM" id="MobiDB-lite"/>
    </source>
</evidence>